<evidence type="ECO:0000313" key="9">
    <source>
        <dbReference type="Proteomes" id="UP000183400"/>
    </source>
</evidence>
<protein>
    <submittedName>
        <fullName evidence="8">Leucine dehydrogenase</fullName>
    </submittedName>
</protein>
<dbReference type="GO" id="GO:0006520">
    <property type="term" value="P:amino acid metabolic process"/>
    <property type="evidence" value="ECO:0007669"/>
    <property type="project" value="InterPro"/>
</dbReference>
<name>A0A1H2Z4T1_9RHOB</name>
<dbReference type="CDD" id="cd01075">
    <property type="entry name" value="NAD_bind_Leu_Phe_Val_DH"/>
    <property type="match status" value="1"/>
</dbReference>
<gene>
    <name evidence="8" type="ORF">SAMN05444358_10394</name>
</gene>
<evidence type="ECO:0000313" key="8">
    <source>
        <dbReference type="EMBL" id="SDX12483.1"/>
    </source>
</evidence>
<evidence type="ECO:0000256" key="4">
    <source>
        <dbReference type="PIRSR" id="PIRSR000188-1"/>
    </source>
</evidence>
<dbReference type="SUPFAM" id="SSF53223">
    <property type="entry name" value="Aminoacid dehydrogenase-like, N-terminal domain"/>
    <property type="match status" value="1"/>
</dbReference>
<dbReference type="GO" id="GO:0000166">
    <property type="term" value="F:nucleotide binding"/>
    <property type="evidence" value="ECO:0007669"/>
    <property type="project" value="UniProtKB-KW"/>
</dbReference>
<keyword evidence="9" id="KW-1185">Reference proteome</keyword>
<dbReference type="OrthoDB" id="9803297at2"/>
<dbReference type="EMBL" id="FNNP01000003">
    <property type="protein sequence ID" value="SDX12483.1"/>
    <property type="molecule type" value="Genomic_DNA"/>
</dbReference>
<sequence>MDITIIAAPEHERVVEFKDSALGLLGYVAIHSTRRGPAAGGVRMHPYGHTAEALNDALRLARGMTFKNAAADLPLGGGKAVIVGDPQVDKSPELLQAFGQVVQSLSGQYWTAEDMGMTPIDMAHIGFKTDFVAGLAEGQFASGDPSPITARGIHNAICVTARHRFGLVNLNGLTVSVQGLGHVGAHLCHLLDDAGARLIVTDVDARQSARIAEKFSAQAVAPDAIYDVKADIFAPCAIGGTLNETSIPLLRVGAVAGGANNQLASDGDAQMLHHRGILYAPDFVANGGGIVNVATEILRVAEREAWVADRLKALKQTMDRILTRAKIEAVSPHEVAESIVQEMLHPKAA</sequence>
<dbReference type="Proteomes" id="UP000183400">
    <property type="component" value="Unassembled WGS sequence"/>
</dbReference>
<dbReference type="InterPro" id="IPR046346">
    <property type="entry name" value="Aminoacid_DH-like_N_sf"/>
</dbReference>
<dbReference type="SUPFAM" id="SSF51735">
    <property type="entry name" value="NAD(P)-binding Rossmann-fold domains"/>
    <property type="match status" value="1"/>
</dbReference>
<organism evidence="8 9">
    <name type="scientific">Ruegeria halocynthiae</name>
    <dbReference type="NCBI Taxonomy" id="985054"/>
    <lineage>
        <taxon>Bacteria</taxon>
        <taxon>Pseudomonadati</taxon>
        <taxon>Pseudomonadota</taxon>
        <taxon>Alphaproteobacteria</taxon>
        <taxon>Rhodobacterales</taxon>
        <taxon>Roseobacteraceae</taxon>
        <taxon>Ruegeria</taxon>
    </lineage>
</organism>
<dbReference type="Gene3D" id="3.40.50.10860">
    <property type="entry name" value="Leucine Dehydrogenase, chain A, domain 1"/>
    <property type="match status" value="1"/>
</dbReference>
<dbReference type="InterPro" id="IPR036291">
    <property type="entry name" value="NAD(P)-bd_dom_sf"/>
</dbReference>
<dbReference type="Pfam" id="PF02812">
    <property type="entry name" value="ELFV_dehydrog_N"/>
    <property type="match status" value="1"/>
</dbReference>
<dbReference type="AlphaFoldDB" id="A0A1H2Z4T1"/>
<dbReference type="InterPro" id="IPR006097">
    <property type="entry name" value="Glu/Leu/Phe/Val/Trp_DH_dimer"/>
</dbReference>
<evidence type="ECO:0000256" key="2">
    <source>
        <dbReference type="ARBA" id="ARBA00023002"/>
    </source>
</evidence>
<dbReference type="PIRSF" id="PIRSF000188">
    <property type="entry name" value="Phe_leu_dh"/>
    <property type="match status" value="1"/>
</dbReference>
<dbReference type="STRING" id="985054.SAMN05444358_10394"/>
<dbReference type="Pfam" id="PF00208">
    <property type="entry name" value="ELFV_dehydrog"/>
    <property type="match status" value="1"/>
</dbReference>
<evidence type="ECO:0000256" key="6">
    <source>
        <dbReference type="RuleBase" id="RU004417"/>
    </source>
</evidence>
<dbReference type="PROSITE" id="PS00074">
    <property type="entry name" value="GLFV_DEHYDROGENASE"/>
    <property type="match status" value="1"/>
</dbReference>
<dbReference type="Gene3D" id="3.40.50.720">
    <property type="entry name" value="NAD(P)-binding Rossmann-like Domain"/>
    <property type="match status" value="1"/>
</dbReference>
<dbReference type="InterPro" id="IPR006095">
    <property type="entry name" value="Glu/Leu/Phe/Val/Trp_DH"/>
</dbReference>
<evidence type="ECO:0000259" key="7">
    <source>
        <dbReference type="SMART" id="SM00839"/>
    </source>
</evidence>
<dbReference type="InterPro" id="IPR016211">
    <property type="entry name" value="Glu/Phe/Leu/Val/Trp_DH_bac/arc"/>
</dbReference>
<feature type="binding site" evidence="5">
    <location>
        <begin position="179"/>
        <end position="184"/>
    </location>
    <ligand>
        <name>NAD(+)</name>
        <dbReference type="ChEBI" id="CHEBI:57540"/>
    </ligand>
</feature>
<evidence type="ECO:0000256" key="5">
    <source>
        <dbReference type="PIRSR" id="PIRSR000188-2"/>
    </source>
</evidence>
<proteinExistence type="inferred from homology"/>
<dbReference type="GO" id="GO:0016639">
    <property type="term" value="F:oxidoreductase activity, acting on the CH-NH2 group of donors, NAD or NADP as acceptor"/>
    <property type="evidence" value="ECO:0007669"/>
    <property type="project" value="InterPro"/>
</dbReference>
<dbReference type="PANTHER" id="PTHR42722:SF1">
    <property type="entry name" value="VALINE DEHYDROGENASE"/>
    <property type="match status" value="1"/>
</dbReference>
<accession>A0A1H2Z4T1</accession>
<keyword evidence="5" id="KW-0547">Nucleotide-binding</keyword>
<dbReference type="InterPro" id="IPR033524">
    <property type="entry name" value="Glu/Leu/Phe/Val_DH_AS"/>
</dbReference>
<dbReference type="PRINTS" id="PR00082">
    <property type="entry name" value="GLFDHDRGNASE"/>
</dbReference>
<keyword evidence="2 6" id="KW-0560">Oxidoreductase</keyword>
<dbReference type="RefSeq" id="WP_074736904.1">
    <property type="nucleotide sequence ID" value="NZ_FNNP01000003.1"/>
</dbReference>
<evidence type="ECO:0000256" key="1">
    <source>
        <dbReference type="ARBA" id="ARBA00006382"/>
    </source>
</evidence>
<keyword evidence="3 5" id="KW-0520">NAD</keyword>
<comment type="similarity">
    <text evidence="1 6">Belongs to the Glu/Leu/Phe/Val dehydrogenases family.</text>
</comment>
<reference evidence="9" key="1">
    <citation type="submission" date="2016-10" db="EMBL/GenBank/DDBJ databases">
        <authorList>
            <person name="Varghese N."/>
            <person name="Submissions S."/>
        </authorList>
    </citation>
    <scope>NUCLEOTIDE SEQUENCE [LARGE SCALE GENOMIC DNA]</scope>
    <source>
        <strain evidence="9">DSM 27839</strain>
    </source>
</reference>
<feature type="active site" description="Proton donor/acceptor" evidence="4">
    <location>
        <position position="79"/>
    </location>
</feature>
<feature type="domain" description="Glutamate/phenylalanine/leucine/valine/L-tryptophan dehydrogenase C-terminal" evidence="7">
    <location>
        <begin position="143"/>
        <end position="347"/>
    </location>
</feature>
<dbReference type="InterPro" id="IPR006096">
    <property type="entry name" value="Glu/Leu/Phe/Val/Trp_DH_C"/>
</dbReference>
<dbReference type="SMART" id="SM00839">
    <property type="entry name" value="ELFV_dehydrog"/>
    <property type="match status" value="1"/>
</dbReference>
<evidence type="ECO:0000256" key="3">
    <source>
        <dbReference type="ARBA" id="ARBA00023027"/>
    </source>
</evidence>
<dbReference type="PANTHER" id="PTHR42722">
    <property type="entry name" value="LEUCINE DEHYDROGENASE"/>
    <property type="match status" value="1"/>
</dbReference>